<keyword evidence="2" id="KW-1185">Reference proteome</keyword>
<reference evidence="1 2" key="1">
    <citation type="submission" date="2018-05" db="EMBL/GenBank/DDBJ databases">
        <title>Novel Campyloabacter and Helicobacter Species and Strains.</title>
        <authorList>
            <person name="Mannion A.J."/>
            <person name="Shen Z."/>
            <person name="Fox J.G."/>
        </authorList>
    </citation>
    <scope>NUCLEOTIDE SEQUENCE [LARGE SCALE GENOMIC DNA]</scope>
    <source>
        <strain evidence="2">MIT17-670</strain>
    </source>
</reference>
<dbReference type="EMBL" id="NXMA01000034">
    <property type="protein sequence ID" value="TKX28310.1"/>
    <property type="molecule type" value="Genomic_DNA"/>
</dbReference>
<accession>A0A4U7BF80</accession>
<evidence type="ECO:0000313" key="2">
    <source>
        <dbReference type="Proteomes" id="UP000310353"/>
    </source>
</evidence>
<dbReference type="Proteomes" id="UP000310353">
    <property type="component" value="Unassembled WGS sequence"/>
</dbReference>
<evidence type="ECO:0000313" key="1">
    <source>
        <dbReference type="EMBL" id="TKX28310.1"/>
    </source>
</evidence>
<sequence length="203" mass="23334">NKIKFAPMKIQANKLRKVKNKKQEWEQVILGGKARKNEIIPVAFRKNSKIESIITILSGSWISEENKRKQLTKNKRKGQEFEEKDFKAFKKECPSAQSQVTLRVYYKNKPIVKTRVDAMAYCNNKFIIREAKSSSSAPLTPNQKIAFDLISQKNDSVQIGLRGNKILKYNNKILQNGDKISSKDVIIKISRPSGVKDYRGNYI</sequence>
<dbReference type="RefSeq" id="WP_212741552.1">
    <property type="nucleotide sequence ID" value="NZ_NXMA01000034.1"/>
</dbReference>
<feature type="non-terminal residue" evidence="1">
    <location>
        <position position="1"/>
    </location>
</feature>
<comment type="caution">
    <text evidence="1">The sequence shown here is derived from an EMBL/GenBank/DDBJ whole genome shotgun (WGS) entry which is preliminary data.</text>
</comment>
<dbReference type="AlphaFoldDB" id="A0A4U7BF80"/>
<protein>
    <submittedName>
        <fullName evidence="1">Uncharacterized protein</fullName>
    </submittedName>
</protein>
<proteinExistence type="predicted"/>
<name>A0A4U7BF80_9BACT</name>
<organism evidence="1 2">
    <name type="scientific">Campylobacter aviculae</name>
    <dbReference type="NCBI Taxonomy" id="2510190"/>
    <lineage>
        <taxon>Bacteria</taxon>
        <taxon>Pseudomonadati</taxon>
        <taxon>Campylobacterota</taxon>
        <taxon>Epsilonproteobacteria</taxon>
        <taxon>Campylobacterales</taxon>
        <taxon>Campylobacteraceae</taxon>
        <taxon>Campylobacter</taxon>
    </lineage>
</organism>
<gene>
    <name evidence="1" type="ORF">CQA76_08785</name>
</gene>